<evidence type="ECO:0000256" key="1">
    <source>
        <dbReference type="ARBA" id="ARBA00022737"/>
    </source>
</evidence>
<proteinExistence type="predicted"/>
<keyword evidence="1" id="KW-0677">Repeat</keyword>
<evidence type="ECO:0000256" key="3">
    <source>
        <dbReference type="ARBA" id="ARBA00022840"/>
    </source>
</evidence>
<dbReference type="EMBL" id="JAOWLA010000010">
    <property type="protein sequence ID" value="MCV2865407.1"/>
    <property type="molecule type" value="Genomic_DNA"/>
</dbReference>
<keyword evidence="3 5" id="KW-0067">ATP-binding</keyword>
<dbReference type="InterPro" id="IPR050611">
    <property type="entry name" value="ABCF"/>
</dbReference>
<dbReference type="InterPro" id="IPR003593">
    <property type="entry name" value="AAA+_ATPase"/>
</dbReference>
<evidence type="ECO:0000313" key="5">
    <source>
        <dbReference type="EMBL" id="MCV2865407.1"/>
    </source>
</evidence>
<evidence type="ECO:0000313" key="6">
    <source>
        <dbReference type="Proteomes" id="UP001652503"/>
    </source>
</evidence>
<dbReference type="GO" id="GO:0005524">
    <property type="term" value="F:ATP binding"/>
    <property type="evidence" value="ECO:0007669"/>
    <property type="project" value="UniProtKB-KW"/>
</dbReference>
<dbReference type="Proteomes" id="UP001652503">
    <property type="component" value="Unassembled WGS sequence"/>
</dbReference>
<dbReference type="Gene3D" id="3.40.50.300">
    <property type="entry name" value="P-loop containing nucleotide triphosphate hydrolases"/>
    <property type="match status" value="2"/>
</dbReference>
<feature type="domain" description="ABC transporter" evidence="4">
    <location>
        <begin position="297"/>
        <end position="503"/>
    </location>
</feature>
<feature type="domain" description="ABC transporter" evidence="4">
    <location>
        <begin position="1"/>
        <end position="222"/>
    </location>
</feature>
<dbReference type="CDD" id="cd03221">
    <property type="entry name" value="ABCF_EF-3"/>
    <property type="match status" value="1"/>
</dbReference>
<accession>A0ABT2Z2V2</accession>
<keyword evidence="2" id="KW-0547">Nucleotide-binding</keyword>
<dbReference type="SUPFAM" id="SSF52540">
    <property type="entry name" value="P-loop containing nucleoside triphosphate hydrolases"/>
    <property type="match status" value="2"/>
</dbReference>
<protein>
    <submittedName>
        <fullName evidence="5">ATP-binding cassette domain-containing protein</fullName>
    </submittedName>
</protein>
<dbReference type="RefSeq" id="WP_263721929.1">
    <property type="nucleotide sequence ID" value="NZ_JAOWLA010000010.1"/>
</dbReference>
<evidence type="ECO:0000259" key="4">
    <source>
        <dbReference type="PROSITE" id="PS50893"/>
    </source>
</evidence>
<dbReference type="SMART" id="SM00382">
    <property type="entry name" value="AAA"/>
    <property type="match status" value="2"/>
</dbReference>
<reference evidence="5 6" key="1">
    <citation type="submission" date="2022-10" db="EMBL/GenBank/DDBJ databases">
        <title>Defluviimonas sp. nov., isolated from ocean surface water.</title>
        <authorList>
            <person name="He W."/>
            <person name="Wang L."/>
            <person name="Zhang D.-F."/>
        </authorList>
    </citation>
    <scope>NUCLEOTIDE SEQUENCE [LARGE SCALE GENOMIC DNA]</scope>
    <source>
        <strain evidence="5 6">WL0075</strain>
    </source>
</reference>
<dbReference type="PANTHER" id="PTHR19211:SF14">
    <property type="entry name" value="ATP-BINDING CASSETTE SUB-FAMILY F MEMBER 1"/>
    <property type="match status" value="1"/>
</dbReference>
<dbReference type="InterPro" id="IPR003439">
    <property type="entry name" value="ABC_transporter-like_ATP-bd"/>
</dbReference>
<sequence length="506" mass="53669">MSLLSVSGLGLTLGETLFTGLSLTLQPGDRVGLVAANGRGKSSLLRVLAGQVDPSQGSVTRARGACVALVAQEVPGPLLPLTMRAAALGALPAEARDYDGWRVDVALDDLAVPPELRDRPLAALSGGWQRTALLACAAVTEPDVYLLDEPTNHLDLARIGVLTRWLAALPRSVAVLAVSHDRAFLDTATARTVFLREVASRDFALPYSAARAALEGADEADARAYQNRMQEAQHLRRQAAKLKNIGINSGSDLLKVKTRQLTERAARIEAEARPAHREGAAGAIRLEGSASHARALLAFEDAAIAAPDGRILFRTGQKWIVPGDRVVLLGPNGAGKSRMMAAVRAALSGAGEGVRAAASVRAGISDQDLGQFDANRTPHEILSARFDLGDQAIRSALAGAGIAMARQAAPARSLSGGQKARLAMLILRLERPNLYVLDEPTNHLDIEGQEALEEEIARDAAAALIVSHDRAFVRAVGTRFWRIAGRRLDEVESPEDFFREAEAGGG</sequence>
<dbReference type="PANTHER" id="PTHR19211">
    <property type="entry name" value="ATP-BINDING TRANSPORT PROTEIN-RELATED"/>
    <property type="match status" value="1"/>
</dbReference>
<comment type="caution">
    <text evidence="5">The sequence shown here is derived from an EMBL/GenBank/DDBJ whole genome shotgun (WGS) entry which is preliminary data.</text>
</comment>
<dbReference type="PROSITE" id="PS50893">
    <property type="entry name" value="ABC_TRANSPORTER_2"/>
    <property type="match status" value="2"/>
</dbReference>
<name>A0ABT2Z2V2_9RHOB</name>
<dbReference type="Pfam" id="PF00005">
    <property type="entry name" value="ABC_tran"/>
    <property type="match status" value="2"/>
</dbReference>
<dbReference type="InterPro" id="IPR027417">
    <property type="entry name" value="P-loop_NTPase"/>
</dbReference>
<gene>
    <name evidence="5" type="ORF">OE647_11790</name>
</gene>
<keyword evidence="6" id="KW-1185">Reference proteome</keyword>
<organism evidence="5 6">
    <name type="scientific">Albidovulum sediminicola</name>
    <dbReference type="NCBI Taxonomy" id="2984331"/>
    <lineage>
        <taxon>Bacteria</taxon>
        <taxon>Pseudomonadati</taxon>
        <taxon>Pseudomonadota</taxon>
        <taxon>Alphaproteobacteria</taxon>
        <taxon>Rhodobacterales</taxon>
        <taxon>Paracoccaceae</taxon>
        <taxon>Albidovulum</taxon>
    </lineage>
</organism>
<evidence type="ECO:0000256" key="2">
    <source>
        <dbReference type="ARBA" id="ARBA00022741"/>
    </source>
</evidence>